<dbReference type="RefSeq" id="WP_245594162.1">
    <property type="nucleotide sequence ID" value="NZ_FTNE01000019.1"/>
</dbReference>
<protein>
    <submittedName>
        <fullName evidence="1">Nucleoside 2-deoxyribosyltransferase</fullName>
    </submittedName>
</protein>
<dbReference type="Pfam" id="PF05014">
    <property type="entry name" value="Nuc_deoxyrib_tr"/>
    <property type="match status" value="1"/>
</dbReference>
<dbReference type="GO" id="GO:0009159">
    <property type="term" value="P:deoxyribonucleoside monophosphate catabolic process"/>
    <property type="evidence" value="ECO:0007669"/>
    <property type="project" value="TreeGrafter"/>
</dbReference>
<dbReference type="InterPro" id="IPR051239">
    <property type="entry name" value="2'-dNMP_N-hydrolase"/>
</dbReference>
<evidence type="ECO:0000313" key="1">
    <source>
        <dbReference type="EMBL" id="SIR20127.1"/>
    </source>
</evidence>
<dbReference type="EMBL" id="FTNE01000019">
    <property type="protein sequence ID" value="SIR20127.1"/>
    <property type="molecule type" value="Genomic_DNA"/>
</dbReference>
<name>A0A8G2FLK9_ACIRU</name>
<dbReference type="Gene3D" id="3.40.50.450">
    <property type="match status" value="1"/>
</dbReference>
<dbReference type="GO" id="GO:0016740">
    <property type="term" value="F:transferase activity"/>
    <property type="evidence" value="ECO:0007669"/>
    <property type="project" value="UniProtKB-KW"/>
</dbReference>
<organism evidence="1 2">
    <name type="scientific">Acidiphilium rubrum</name>
    <dbReference type="NCBI Taxonomy" id="526"/>
    <lineage>
        <taxon>Bacteria</taxon>
        <taxon>Pseudomonadati</taxon>
        <taxon>Pseudomonadota</taxon>
        <taxon>Alphaproteobacteria</taxon>
        <taxon>Acetobacterales</taxon>
        <taxon>Acidocellaceae</taxon>
        <taxon>Acidiphilium</taxon>
    </lineage>
</organism>
<keyword evidence="2" id="KW-1185">Reference proteome</keyword>
<dbReference type="AlphaFoldDB" id="A0A8G2FLK9"/>
<keyword evidence="1" id="KW-0808">Transferase</keyword>
<sequence length="193" mass="20198">MKTLPSDRAITAYLAGPDVFLPDAAAQAARKIAIAARYGIVGLAPLDDASTAAMSEDQAWRAIFRKDVAMMEASDIIIANLTPFRGASADAGTLVEVGWFFGHGKPVFGYSNSAVPFAARSRAQAGRIADDVAGLMHESFGLADNLMVVGAVEFGGSCPVVLPHLGEELAFDSLVAFERCVALAARRLLGDGI</sequence>
<proteinExistence type="predicted"/>
<dbReference type="InterPro" id="IPR007710">
    <property type="entry name" value="Nucleoside_deoxyribTrfase"/>
</dbReference>
<dbReference type="GO" id="GO:0070694">
    <property type="term" value="F:5-hydroxymethyl-dUMP N-hydrolase activity"/>
    <property type="evidence" value="ECO:0007669"/>
    <property type="project" value="TreeGrafter"/>
</dbReference>
<gene>
    <name evidence="1" type="ORF">SAMN05421828_1196</name>
</gene>
<dbReference type="Proteomes" id="UP000186308">
    <property type="component" value="Unassembled WGS sequence"/>
</dbReference>
<comment type="caution">
    <text evidence="1">The sequence shown here is derived from an EMBL/GenBank/DDBJ whole genome shotgun (WGS) entry which is preliminary data.</text>
</comment>
<reference evidence="1 2" key="1">
    <citation type="submission" date="2017-01" db="EMBL/GenBank/DDBJ databases">
        <authorList>
            <person name="Varghese N."/>
            <person name="Submissions S."/>
        </authorList>
    </citation>
    <scope>NUCLEOTIDE SEQUENCE [LARGE SCALE GENOMIC DNA]</scope>
    <source>
        <strain evidence="1 2">ATCC 35905</strain>
    </source>
</reference>
<dbReference type="PANTHER" id="PTHR15364">
    <property type="entry name" value="2'-DEOXYNUCLEOSIDE 5'-PHOSPHATE N-HYDROLASE 1"/>
    <property type="match status" value="1"/>
</dbReference>
<evidence type="ECO:0000313" key="2">
    <source>
        <dbReference type="Proteomes" id="UP000186308"/>
    </source>
</evidence>
<dbReference type="PANTHER" id="PTHR15364:SF0">
    <property type="entry name" value="2'-DEOXYNUCLEOSIDE 5'-PHOSPHATE N-HYDROLASE 1"/>
    <property type="match status" value="1"/>
</dbReference>
<dbReference type="SUPFAM" id="SSF52309">
    <property type="entry name" value="N-(deoxy)ribosyltransferase-like"/>
    <property type="match status" value="1"/>
</dbReference>
<accession>A0A8G2FLK9</accession>